<feature type="transmembrane region" description="Helical" evidence="1">
    <location>
        <begin position="27"/>
        <end position="43"/>
    </location>
</feature>
<comment type="caution">
    <text evidence="2">The sequence shown here is derived from an EMBL/GenBank/DDBJ whole genome shotgun (WGS) entry which is preliminary data.</text>
</comment>
<gene>
    <name evidence="2" type="ORF">HMPREF9123_1707</name>
</gene>
<dbReference type="AlphaFoldDB" id="F2BDA1"/>
<proteinExistence type="predicted"/>
<sequence>MRAKVSHQETIMPDCFFRKRYTREKKRVLGCYVVMFGINLFIFKRKKHNNLHNNCRFQVVMVVMFSA</sequence>
<dbReference type="Proteomes" id="UP000004105">
    <property type="component" value="Unassembled WGS sequence"/>
</dbReference>
<evidence type="ECO:0000313" key="2">
    <source>
        <dbReference type="EMBL" id="EGF10497.1"/>
    </source>
</evidence>
<dbReference type="EMBL" id="AFAY01000035">
    <property type="protein sequence ID" value="EGF10497.1"/>
    <property type="molecule type" value="Genomic_DNA"/>
</dbReference>
<keyword evidence="1" id="KW-0472">Membrane</keyword>
<evidence type="ECO:0000313" key="3">
    <source>
        <dbReference type="Proteomes" id="UP000004105"/>
    </source>
</evidence>
<evidence type="ECO:0000256" key="1">
    <source>
        <dbReference type="SAM" id="Phobius"/>
    </source>
</evidence>
<name>F2BDA1_9NEIS</name>
<keyword evidence="3" id="KW-1185">Reference proteome</keyword>
<accession>F2BDA1</accession>
<keyword evidence="1" id="KW-1133">Transmembrane helix</keyword>
<organism evidence="2 3">
    <name type="scientific">Neisseria bacilliformis ATCC BAA-1200</name>
    <dbReference type="NCBI Taxonomy" id="888742"/>
    <lineage>
        <taxon>Bacteria</taxon>
        <taxon>Pseudomonadati</taxon>
        <taxon>Pseudomonadota</taxon>
        <taxon>Betaproteobacteria</taxon>
        <taxon>Neisseriales</taxon>
        <taxon>Neisseriaceae</taxon>
        <taxon>Neisseria</taxon>
    </lineage>
</organism>
<dbReference type="HOGENOM" id="CLU_2807956_0_0_4"/>
<reference evidence="2 3" key="1">
    <citation type="submission" date="2011-02" db="EMBL/GenBank/DDBJ databases">
        <authorList>
            <person name="Muzny D."/>
            <person name="Qin X."/>
            <person name="Deng J."/>
            <person name="Jiang H."/>
            <person name="Liu Y."/>
            <person name="Qu J."/>
            <person name="Song X.-Z."/>
            <person name="Zhang L."/>
            <person name="Thornton R."/>
            <person name="Coyle M."/>
            <person name="Francisco L."/>
            <person name="Jackson L."/>
            <person name="Javaid M."/>
            <person name="Korchina V."/>
            <person name="Kovar C."/>
            <person name="Mata R."/>
            <person name="Mathew T."/>
            <person name="Ngo R."/>
            <person name="Nguyen L."/>
            <person name="Nguyen N."/>
            <person name="Okwuonu G."/>
            <person name="Ongeri F."/>
            <person name="Pham C."/>
            <person name="Simmons D."/>
            <person name="Wilczek-Boney K."/>
            <person name="Hale W."/>
            <person name="Jakkamsetti A."/>
            <person name="Pham P."/>
            <person name="Ruth R."/>
            <person name="San Lucas F."/>
            <person name="Warren J."/>
            <person name="Zhang J."/>
            <person name="Zhao Z."/>
            <person name="Zhou C."/>
            <person name="Zhu D."/>
            <person name="Lee S."/>
            <person name="Bess C."/>
            <person name="Blankenburg K."/>
            <person name="Forbes L."/>
            <person name="Fu Q."/>
            <person name="Gubbala S."/>
            <person name="Hirani K."/>
            <person name="Jayaseelan J.C."/>
            <person name="Lara F."/>
            <person name="Munidasa M."/>
            <person name="Palculict T."/>
            <person name="Patil S."/>
            <person name="Pu L.-L."/>
            <person name="Saada N."/>
            <person name="Tang L."/>
            <person name="Weissenberger G."/>
            <person name="Zhu Y."/>
            <person name="Hemphill L."/>
            <person name="Shang Y."/>
            <person name="Youmans B."/>
            <person name="Ayvaz T."/>
            <person name="Ross M."/>
            <person name="Santibanez J."/>
            <person name="Aqrawi P."/>
            <person name="Gross S."/>
            <person name="Joshi V."/>
            <person name="Fowler G."/>
            <person name="Nazareth L."/>
            <person name="Reid J."/>
            <person name="Worley K."/>
            <person name="Petrosino J."/>
            <person name="Highlander S."/>
            <person name="Gibbs R."/>
        </authorList>
    </citation>
    <scope>NUCLEOTIDE SEQUENCE [LARGE SCALE GENOMIC DNA]</scope>
    <source>
        <strain evidence="2 3">ATCC BAA-1200</strain>
    </source>
</reference>
<protein>
    <submittedName>
        <fullName evidence="2">Uncharacterized protein</fullName>
    </submittedName>
</protein>
<keyword evidence="1" id="KW-0812">Transmembrane</keyword>